<protein>
    <recommendedName>
        <fullName evidence="1">MaoC-like domain-containing protein</fullName>
    </recommendedName>
</protein>
<dbReference type="InterPro" id="IPR029069">
    <property type="entry name" value="HotDog_dom_sf"/>
</dbReference>
<dbReference type="GO" id="GO:0004300">
    <property type="term" value="F:enoyl-CoA hydratase activity"/>
    <property type="evidence" value="ECO:0000318"/>
    <property type="project" value="GO_Central"/>
</dbReference>
<proteinExistence type="predicted"/>
<dbReference type="AlphaFoldDB" id="A0A2R6X675"/>
<dbReference type="EMBL" id="KZ772705">
    <property type="protein sequence ID" value="PTQ41608.1"/>
    <property type="molecule type" value="Genomic_DNA"/>
</dbReference>
<evidence type="ECO:0000259" key="1">
    <source>
        <dbReference type="Pfam" id="PF01575"/>
    </source>
</evidence>
<evidence type="ECO:0000313" key="2">
    <source>
        <dbReference type="EMBL" id="PTQ41608.1"/>
    </source>
</evidence>
<dbReference type="Pfam" id="PF01575">
    <property type="entry name" value="MaoC_dehydratas"/>
    <property type="match status" value="1"/>
</dbReference>
<name>A0A2R6X675_MARPO</name>
<sequence>MTKIRKIQPDLVFSNGYPESTFECAESDVALYDVGKASATPLPISTINAVLEDQTHQSHVHSYRVSTDYWPHAFRQGNLHARTHARTHTHTHTHTHTERAAHAGFEQPVFQGLCTLRFAVRAVVRICCYCDCSRMQSIHGRRLAPTYPGQKLATEMWSDDSHNVVMFVCKSQRSECNVLICHFDLFSFSMSIAPTTSAANHV</sequence>
<organism evidence="2 3">
    <name type="scientific">Marchantia polymorpha</name>
    <name type="common">Common liverwort</name>
    <name type="synonym">Marchantia aquatica</name>
    <dbReference type="NCBI Taxonomy" id="3197"/>
    <lineage>
        <taxon>Eukaryota</taxon>
        <taxon>Viridiplantae</taxon>
        <taxon>Streptophyta</taxon>
        <taxon>Embryophyta</taxon>
        <taxon>Marchantiophyta</taxon>
        <taxon>Marchantiopsida</taxon>
        <taxon>Marchantiidae</taxon>
        <taxon>Marchantiales</taxon>
        <taxon>Marchantiaceae</taxon>
        <taxon>Marchantia</taxon>
    </lineage>
</organism>
<dbReference type="Proteomes" id="UP000244005">
    <property type="component" value="Unassembled WGS sequence"/>
</dbReference>
<dbReference type="PANTHER" id="PTHR13078">
    <property type="entry name" value="PEROXISOMAL MULTIFUNCTIONAL ENZYME TYPE 2-RELATED"/>
    <property type="match status" value="1"/>
</dbReference>
<dbReference type="OrthoDB" id="3592703at2759"/>
<feature type="domain" description="MaoC-like" evidence="1">
    <location>
        <begin position="84"/>
        <end position="164"/>
    </location>
</feature>
<dbReference type="GO" id="GO:0005777">
    <property type="term" value="C:peroxisome"/>
    <property type="evidence" value="ECO:0000318"/>
    <property type="project" value="GO_Central"/>
</dbReference>
<dbReference type="GO" id="GO:0044594">
    <property type="term" value="F:17-beta-hydroxysteroid dehydrogenase (NAD+) activity"/>
    <property type="evidence" value="ECO:0000318"/>
    <property type="project" value="GO_Central"/>
</dbReference>
<accession>A0A2R6X675</accession>
<reference evidence="3" key="1">
    <citation type="journal article" date="2017" name="Cell">
        <title>Insights into land plant evolution garnered from the Marchantia polymorpha genome.</title>
        <authorList>
            <person name="Bowman J.L."/>
            <person name="Kohchi T."/>
            <person name="Yamato K.T."/>
            <person name="Jenkins J."/>
            <person name="Shu S."/>
            <person name="Ishizaki K."/>
            <person name="Yamaoka S."/>
            <person name="Nishihama R."/>
            <person name="Nakamura Y."/>
            <person name="Berger F."/>
            <person name="Adam C."/>
            <person name="Aki S.S."/>
            <person name="Althoff F."/>
            <person name="Araki T."/>
            <person name="Arteaga-Vazquez M.A."/>
            <person name="Balasubrmanian S."/>
            <person name="Barry K."/>
            <person name="Bauer D."/>
            <person name="Boehm C.R."/>
            <person name="Briginshaw L."/>
            <person name="Caballero-Perez J."/>
            <person name="Catarino B."/>
            <person name="Chen F."/>
            <person name="Chiyoda S."/>
            <person name="Chovatia M."/>
            <person name="Davies K.M."/>
            <person name="Delmans M."/>
            <person name="Demura T."/>
            <person name="Dierschke T."/>
            <person name="Dolan L."/>
            <person name="Dorantes-Acosta A.E."/>
            <person name="Eklund D.M."/>
            <person name="Florent S.N."/>
            <person name="Flores-Sandoval E."/>
            <person name="Fujiyama A."/>
            <person name="Fukuzawa H."/>
            <person name="Galik B."/>
            <person name="Grimanelli D."/>
            <person name="Grimwood J."/>
            <person name="Grossniklaus U."/>
            <person name="Hamada T."/>
            <person name="Haseloff J."/>
            <person name="Hetherington A.J."/>
            <person name="Higo A."/>
            <person name="Hirakawa Y."/>
            <person name="Hundley H.N."/>
            <person name="Ikeda Y."/>
            <person name="Inoue K."/>
            <person name="Inoue S.I."/>
            <person name="Ishida S."/>
            <person name="Jia Q."/>
            <person name="Kakita M."/>
            <person name="Kanazawa T."/>
            <person name="Kawai Y."/>
            <person name="Kawashima T."/>
            <person name="Kennedy M."/>
            <person name="Kinose K."/>
            <person name="Kinoshita T."/>
            <person name="Kohara Y."/>
            <person name="Koide E."/>
            <person name="Komatsu K."/>
            <person name="Kopischke S."/>
            <person name="Kubo M."/>
            <person name="Kyozuka J."/>
            <person name="Lagercrantz U."/>
            <person name="Lin S.S."/>
            <person name="Lindquist E."/>
            <person name="Lipzen A.M."/>
            <person name="Lu C.W."/>
            <person name="De Luna E."/>
            <person name="Martienssen R.A."/>
            <person name="Minamino N."/>
            <person name="Mizutani M."/>
            <person name="Mizutani M."/>
            <person name="Mochizuki N."/>
            <person name="Monte I."/>
            <person name="Mosher R."/>
            <person name="Nagasaki H."/>
            <person name="Nakagami H."/>
            <person name="Naramoto S."/>
            <person name="Nishitani K."/>
            <person name="Ohtani M."/>
            <person name="Okamoto T."/>
            <person name="Okumura M."/>
            <person name="Phillips J."/>
            <person name="Pollak B."/>
            <person name="Reinders A."/>
            <person name="Rovekamp M."/>
            <person name="Sano R."/>
            <person name="Sawa S."/>
            <person name="Schmid M.W."/>
            <person name="Shirakawa M."/>
            <person name="Solano R."/>
            <person name="Spunde A."/>
            <person name="Suetsugu N."/>
            <person name="Sugano S."/>
            <person name="Sugiyama A."/>
            <person name="Sun R."/>
            <person name="Suzuki Y."/>
            <person name="Takenaka M."/>
            <person name="Takezawa D."/>
            <person name="Tomogane H."/>
            <person name="Tsuzuki M."/>
            <person name="Ueda T."/>
            <person name="Umeda M."/>
            <person name="Ward J.M."/>
            <person name="Watanabe Y."/>
            <person name="Yazaki K."/>
            <person name="Yokoyama R."/>
            <person name="Yoshitake Y."/>
            <person name="Yotsui I."/>
            <person name="Zachgo S."/>
            <person name="Schmutz J."/>
        </authorList>
    </citation>
    <scope>NUCLEOTIDE SEQUENCE [LARGE SCALE GENOMIC DNA]</scope>
    <source>
        <strain evidence="3">Tak-1</strain>
    </source>
</reference>
<dbReference type="SUPFAM" id="SSF54637">
    <property type="entry name" value="Thioesterase/thiol ester dehydrase-isomerase"/>
    <property type="match status" value="1"/>
</dbReference>
<dbReference type="GO" id="GO:0003857">
    <property type="term" value="F:(3S)-3-hydroxyacyl-CoA dehydrogenase (NAD+) activity"/>
    <property type="evidence" value="ECO:0000318"/>
    <property type="project" value="GO_Central"/>
</dbReference>
<dbReference type="Gene3D" id="3.10.129.10">
    <property type="entry name" value="Hotdog Thioesterase"/>
    <property type="match status" value="1"/>
</dbReference>
<evidence type="ECO:0000313" key="3">
    <source>
        <dbReference type="Proteomes" id="UP000244005"/>
    </source>
</evidence>
<dbReference type="GO" id="GO:0006635">
    <property type="term" value="P:fatty acid beta-oxidation"/>
    <property type="evidence" value="ECO:0000318"/>
    <property type="project" value="GO_Central"/>
</dbReference>
<dbReference type="PANTHER" id="PTHR13078:SF56">
    <property type="entry name" value="PEROXISOMAL MULTIFUNCTIONAL ENZYME TYPE 2"/>
    <property type="match status" value="1"/>
</dbReference>
<gene>
    <name evidence="2" type="ORF">MARPO_0033s0029</name>
</gene>
<keyword evidence="3" id="KW-1185">Reference proteome</keyword>
<dbReference type="InterPro" id="IPR002539">
    <property type="entry name" value="MaoC-like_dom"/>
</dbReference>